<dbReference type="AlphaFoldDB" id="A0A1R0GVR4"/>
<organism evidence="2 3">
    <name type="scientific">Smittium mucronatum</name>
    <dbReference type="NCBI Taxonomy" id="133383"/>
    <lineage>
        <taxon>Eukaryota</taxon>
        <taxon>Fungi</taxon>
        <taxon>Fungi incertae sedis</taxon>
        <taxon>Zoopagomycota</taxon>
        <taxon>Kickxellomycotina</taxon>
        <taxon>Harpellomycetes</taxon>
        <taxon>Harpellales</taxon>
        <taxon>Legeriomycetaceae</taxon>
        <taxon>Smittium</taxon>
    </lineage>
</organism>
<keyword evidence="3" id="KW-1185">Reference proteome</keyword>
<feature type="signal peptide" evidence="1">
    <location>
        <begin position="1"/>
        <end position="21"/>
    </location>
</feature>
<name>A0A1R0GVR4_9FUNG</name>
<reference evidence="2 3" key="1">
    <citation type="journal article" date="2016" name="Mol. Biol. Evol.">
        <title>Genome-Wide Survey of Gut Fungi (Harpellales) Reveals the First Horizontally Transferred Ubiquitin Gene from a Mosquito Host.</title>
        <authorList>
            <person name="Wang Y."/>
            <person name="White M.M."/>
            <person name="Kvist S."/>
            <person name="Moncalvo J.M."/>
        </authorList>
    </citation>
    <scope>NUCLEOTIDE SEQUENCE [LARGE SCALE GENOMIC DNA]</scope>
    <source>
        <strain evidence="2 3">ALG-7-W6</strain>
    </source>
</reference>
<sequence length="192" mass="21608">MKVKVLGLTVILMGLSVDSVAKKEINYVNGGRTNPIFKELLGFKGEKNGEWNGGRRYYRDGRYWDWYSNSDDAFLAWIRYRPNVYYGQRFQFLYMYQPEFKRLWNTDAYFRWAWDSDLHFRNSLFSTVYPYGYSEYRPGGKYYGYHNWIFGNGNHFGGLSSSGGPEGGVGSVGGGSVGGAGGFGGSEGGVGG</sequence>
<protein>
    <submittedName>
        <fullName evidence="2">Uncharacterized protein</fullName>
    </submittedName>
</protein>
<evidence type="ECO:0000256" key="1">
    <source>
        <dbReference type="SAM" id="SignalP"/>
    </source>
</evidence>
<gene>
    <name evidence="2" type="ORF">AYI68_g4902</name>
</gene>
<dbReference type="Proteomes" id="UP000187455">
    <property type="component" value="Unassembled WGS sequence"/>
</dbReference>
<dbReference type="EMBL" id="LSSL01002893">
    <property type="protein sequence ID" value="OLY80996.1"/>
    <property type="molecule type" value="Genomic_DNA"/>
</dbReference>
<evidence type="ECO:0000313" key="2">
    <source>
        <dbReference type="EMBL" id="OLY80996.1"/>
    </source>
</evidence>
<accession>A0A1R0GVR4</accession>
<feature type="chain" id="PRO_5012164018" evidence="1">
    <location>
        <begin position="22"/>
        <end position="192"/>
    </location>
</feature>
<dbReference type="STRING" id="133383.A0A1R0GVR4"/>
<evidence type="ECO:0000313" key="3">
    <source>
        <dbReference type="Proteomes" id="UP000187455"/>
    </source>
</evidence>
<comment type="caution">
    <text evidence="2">The sequence shown here is derived from an EMBL/GenBank/DDBJ whole genome shotgun (WGS) entry which is preliminary data.</text>
</comment>
<feature type="non-terminal residue" evidence="2">
    <location>
        <position position="192"/>
    </location>
</feature>
<proteinExistence type="predicted"/>
<keyword evidence="1" id="KW-0732">Signal</keyword>
<dbReference type="OrthoDB" id="5589309at2759"/>